<proteinExistence type="predicted"/>
<evidence type="ECO:0000313" key="1">
    <source>
        <dbReference type="Proteomes" id="UP000095287"/>
    </source>
</evidence>
<organism evidence="1 2">
    <name type="scientific">Steinernema glaseri</name>
    <dbReference type="NCBI Taxonomy" id="37863"/>
    <lineage>
        <taxon>Eukaryota</taxon>
        <taxon>Metazoa</taxon>
        <taxon>Ecdysozoa</taxon>
        <taxon>Nematoda</taxon>
        <taxon>Chromadorea</taxon>
        <taxon>Rhabditida</taxon>
        <taxon>Tylenchina</taxon>
        <taxon>Panagrolaimomorpha</taxon>
        <taxon>Strongyloidoidea</taxon>
        <taxon>Steinernematidae</taxon>
        <taxon>Steinernema</taxon>
    </lineage>
</organism>
<accession>A0A1I8ASV5</accession>
<dbReference type="WBParaSite" id="L893_g8828.t1">
    <property type="protein sequence ID" value="L893_g8828.t1"/>
    <property type="gene ID" value="L893_g8828"/>
</dbReference>
<protein>
    <submittedName>
        <fullName evidence="2">PHB domain-containing protein</fullName>
    </submittedName>
</protein>
<dbReference type="AlphaFoldDB" id="A0A1I8ASV5"/>
<evidence type="ECO:0000313" key="2">
    <source>
        <dbReference type="WBParaSite" id="L893_g8828.t1"/>
    </source>
</evidence>
<reference evidence="2" key="1">
    <citation type="submission" date="2016-11" db="UniProtKB">
        <authorList>
            <consortium name="WormBaseParasite"/>
        </authorList>
    </citation>
    <scope>IDENTIFICATION</scope>
</reference>
<sequence>MDTVPRKFVVSVVELFGRKTLDLLDEAVAHRLWKNVVDVHLSNREYYYVYVRMLTSGVQLIAEQVGTEIYEDISRIRKNGRFARIVGIEDKTDCYGYPRWEGAKTLREVDASKQLESVAAQIEQSSRFFARNLRCQDIMLRSLDSMFFGGIRLVYDGQTSLTFLEQQITNSPFLAYLSTKLLNRLLFVAQEYIVIPPWDFIHRRMFLKGTLS</sequence>
<name>A0A1I8ASV5_9BILA</name>
<dbReference type="Proteomes" id="UP000095287">
    <property type="component" value="Unplaced"/>
</dbReference>
<keyword evidence="1" id="KW-1185">Reference proteome</keyword>